<dbReference type="InterPro" id="IPR008928">
    <property type="entry name" value="6-hairpin_glycosidase_sf"/>
</dbReference>
<dbReference type="AlphaFoldDB" id="A0A2P2CJZ5"/>
<dbReference type="InterPro" id="IPR011013">
    <property type="entry name" value="Gal_mutarotase_sf_dom"/>
</dbReference>
<dbReference type="SUPFAM" id="SSF74650">
    <property type="entry name" value="Galactose mutarotase-like"/>
    <property type="match status" value="1"/>
</dbReference>
<dbReference type="PANTHER" id="PTHR31616">
    <property type="entry name" value="TREHALASE"/>
    <property type="match status" value="1"/>
</dbReference>
<dbReference type="Gene3D" id="1.50.10.10">
    <property type="match status" value="1"/>
</dbReference>
<feature type="domain" description="Glucodextranase N-terminal" evidence="2">
    <location>
        <begin position="38"/>
        <end position="296"/>
    </location>
</feature>
<evidence type="ECO:0000313" key="3">
    <source>
        <dbReference type="EMBL" id="CUR62303.1"/>
    </source>
</evidence>
<dbReference type="Gene3D" id="2.70.98.10">
    <property type="match status" value="1"/>
</dbReference>
<feature type="domain" description="GH15-like" evidence="1">
    <location>
        <begin position="398"/>
        <end position="710"/>
    </location>
</feature>
<dbReference type="GO" id="GO:0004553">
    <property type="term" value="F:hydrolase activity, hydrolyzing O-glycosyl compounds"/>
    <property type="evidence" value="ECO:0007669"/>
    <property type="project" value="UniProtKB-ARBA"/>
</dbReference>
<dbReference type="SUPFAM" id="SSF48208">
    <property type="entry name" value="Six-hairpin glycosidases"/>
    <property type="match status" value="1"/>
</dbReference>
<protein>
    <submittedName>
        <fullName evidence="3">Glucodextranase</fullName>
    </submittedName>
</protein>
<dbReference type="InterPro" id="IPR014718">
    <property type="entry name" value="GH-type_carb-bd"/>
</dbReference>
<proteinExistence type="predicted"/>
<organism evidence="3">
    <name type="scientific">metagenome</name>
    <dbReference type="NCBI Taxonomy" id="256318"/>
    <lineage>
        <taxon>unclassified sequences</taxon>
        <taxon>metagenomes</taxon>
    </lineage>
</organism>
<dbReference type="PANTHER" id="PTHR31616:SF0">
    <property type="entry name" value="GLUCAN 1,4-ALPHA-GLUCOSIDASE"/>
    <property type="match status" value="1"/>
</dbReference>
<gene>
    <name evidence="3" type="ORF">NOCA170249</name>
</gene>
<evidence type="ECO:0000259" key="1">
    <source>
        <dbReference type="Pfam" id="PF00723"/>
    </source>
</evidence>
<sequence>MELRTLVGPIVLGLVATAIAAPPPASAAAAERVAPPHGTKSTWTEADKAGFGTARTRRSNVWFTLQDGRVSEVFYPDLSTPSTRILELVVTDGRTFTDRASEDMEVVTTRPDERSLRFQQVATATSGKYRLTQEHVTDPRRDALVVRVRLESLDGGRYQVYAVHDPALANSGMDDSGRSLGRALVATDGSEPVASALVSRPRFDRTSTGILGRDDAWADLDDDHGLTRGRRVAGPGNVVQAGRVSGVTGLPGDQRATLVLGFGADARGAARTATSTARTNPRATAARYDRGWHRYLRTLERVPDSAATVRRQYLASALVLAAAEDKLNPGALVASPSAPWVWGDEVKDLSSPSGAYHLVWSRDSYQFGTALWAMGDRAAARRTVDWLFDVQQLPDGSFPQNSDVEGTPVWSELQLDEVALPIVLARLVGRDGPRTYRGVKKAADFLAGFRDEETGRRAPYSPQERWENQSGYSPSTIAAQVAGLVCAADLARKNGDRASARRWLRLADRWQARVKRWTVTTTGPLSDSPYFLRLTKNGRPDTGTEYGIGDGGPSAVDQRRVVDPSFLDLVRLGLLPADDADVVSTLPVVDSELRVDTPNGPFWHRFSFDGYGETRDGDQWDITEDDTGTTLGRGWALLTGERGEYAVTAGQDASAYLATMAAAAGASDMISEQVWDGRAPTGAACCPAGEGTRAATPLTWSHAGLVRLAWTIERGSPVDRQGLVAGRYLE</sequence>
<dbReference type="GO" id="GO:0005975">
    <property type="term" value="P:carbohydrate metabolic process"/>
    <property type="evidence" value="ECO:0007669"/>
    <property type="project" value="InterPro"/>
</dbReference>
<dbReference type="EMBL" id="CZKB01000027">
    <property type="protein sequence ID" value="CUR62303.1"/>
    <property type="molecule type" value="Genomic_DNA"/>
</dbReference>
<dbReference type="InterPro" id="IPR015220">
    <property type="entry name" value="Glucodextranase_N"/>
</dbReference>
<dbReference type="Pfam" id="PF09137">
    <property type="entry name" value="Glucodextran_N"/>
    <property type="match status" value="1"/>
</dbReference>
<feature type="domain" description="GH15-like" evidence="1">
    <location>
        <begin position="312"/>
        <end position="387"/>
    </location>
</feature>
<reference evidence="3" key="1">
    <citation type="submission" date="2015-08" db="EMBL/GenBank/DDBJ databases">
        <authorList>
            <person name="Babu N.S."/>
            <person name="Beckwith C.J."/>
            <person name="Beseler K.G."/>
            <person name="Brison A."/>
            <person name="Carone J.V."/>
            <person name="Caskin T.P."/>
            <person name="Diamond M."/>
            <person name="Durham M.E."/>
            <person name="Foxe J.M."/>
            <person name="Go M."/>
            <person name="Henderson B.A."/>
            <person name="Jones I.B."/>
            <person name="McGettigan J.A."/>
            <person name="Micheletti S.J."/>
            <person name="Nasrallah M.E."/>
            <person name="Ortiz D."/>
            <person name="Piller C.R."/>
            <person name="Privatt S.R."/>
            <person name="Schneider S.L."/>
            <person name="Sharp S."/>
            <person name="Smith T.C."/>
            <person name="Stanton J.D."/>
            <person name="Ullery H.E."/>
            <person name="Wilson R.J."/>
            <person name="Serrano M.G."/>
            <person name="Buck G."/>
            <person name="Lee V."/>
            <person name="Wang Y."/>
            <person name="Carvalho R."/>
            <person name="Voegtly L."/>
            <person name="Shi R."/>
            <person name="Duckworth R."/>
            <person name="Johnson A."/>
            <person name="Loviza R."/>
            <person name="Walstead R."/>
            <person name="Shah Z."/>
            <person name="Kiflezghi M."/>
            <person name="Wade K."/>
            <person name="Ball S.L."/>
            <person name="Bradley K.W."/>
            <person name="Asai D.J."/>
            <person name="Bowman C.A."/>
            <person name="Russell D.A."/>
            <person name="Pope W.H."/>
            <person name="Jacobs-Sera D."/>
            <person name="Hendrix R.W."/>
            <person name="Hatfull G.F."/>
        </authorList>
    </citation>
    <scope>NUCLEOTIDE SEQUENCE</scope>
</reference>
<name>A0A2P2CJZ5_9ZZZZ</name>
<dbReference type="CDD" id="cd07430">
    <property type="entry name" value="GH15_N"/>
    <property type="match status" value="1"/>
</dbReference>
<evidence type="ECO:0000259" key="2">
    <source>
        <dbReference type="Pfam" id="PF09137"/>
    </source>
</evidence>
<dbReference type="InterPro" id="IPR012341">
    <property type="entry name" value="6hp_glycosidase-like_sf"/>
</dbReference>
<dbReference type="InterPro" id="IPR011613">
    <property type="entry name" value="GH15-like"/>
</dbReference>
<accession>A0A2P2CJZ5</accession>
<dbReference type="Pfam" id="PF00723">
    <property type="entry name" value="Glyco_hydro_15"/>
    <property type="match status" value="2"/>
</dbReference>
<dbReference type="GO" id="GO:0030246">
    <property type="term" value="F:carbohydrate binding"/>
    <property type="evidence" value="ECO:0007669"/>
    <property type="project" value="InterPro"/>
</dbReference>